<evidence type="ECO:0000256" key="3">
    <source>
        <dbReference type="ARBA" id="ARBA00022679"/>
    </source>
</evidence>
<dbReference type="InterPro" id="IPR001932">
    <property type="entry name" value="PPM-type_phosphatase-like_dom"/>
</dbReference>
<dbReference type="SMART" id="SM00331">
    <property type="entry name" value="PP2C_SIG"/>
    <property type="match status" value="1"/>
</dbReference>
<dbReference type="GO" id="GO:0007165">
    <property type="term" value="P:signal transduction"/>
    <property type="evidence" value="ECO:0007669"/>
    <property type="project" value="InterPro"/>
</dbReference>
<name>A0A5B7ZUI6_9GAMM</name>
<keyword evidence="5" id="KW-0378">Hydrolase</keyword>
<dbReference type="Gene3D" id="3.30.565.10">
    <property type="entry name" value="Histidine kinase-like ATPase, C-terminal domain"/>
    <property type="match status" value="1"/>
</dbReference>
<dbReference type="Pfam" id="PF13581">
    <property type="entry name" value="HATPase_c_2"/>
    <property type="match status" value="1"/>
</dbReference>
<evidence type="ECO:0000256" key="5">
    <source>
        <dbReference type="ARBA" id="ARBA00022801"/>
    </source>
</evidence>
<keyword evidence="3" id="KW-0808">Transferase</keyword>
<dbReference type="PANTHER" id="PTHR43156">
    <property type="entry name" value="STAGE II SPORULATION PROTEIN E-RELATED"/>
    <property type="match status" value="1"/>
</dbReference>
<reference evidence="8 9" key="1">
    <citation type="submission" date="2019-06" db="EMBL/GenBank/DDBJ databases">
        <title>Thermomonas aquatica sp. nov., isolated from an industrial wastewater treatment plant.</title>
        <authorList>
            <person name="Jeon J.H."/>
            <person name="Park D.-S."/>
        </authorList>
    </citation>
    <scope>NUCLEOTIDE SEQUENCE [LARGE SCALE GENOMIC DNA]</scope>
    <source>
        <strain evidence="8 9">SY21</strain>
    </source>
</reference>
<dbReference type="EMBL" id="CP040871">
    <property type="protein sequence ID" value="QDA58153.1"/>
    <property type="molecule type" value="Genomic_DNA"/>
</dbReference>
<keyword evidence="9" id="KW-1185">Reference proteome</keyword>
<dbReference type="GO" id="GO:0016791">
    <property type="term" value="F:phosphatase activity"/>
    <property type="evidence" value="ECO:0007669"/>
    <property type="project" value="TreeGrafter"/>
</dbReference>
<evidence type="ECO:0000259" key="7">
    <source>
        <dbReference type="PROSITE" id="PS50885"/>
    </source>
</evidence>
<proteinExistence type="predicted"/>
<evidence type="ECO:0000313" key="9">
    <source>
        <dbReference type="Proteomes" id="UP000308149"/>
    </source>
</evidence>
<dbReference type="InterPro" id="IPR052016">
    <property type="entry name" value="Bact_Sigma-Reg"/>
</dbReference>
<feature type="domain" description="HAMP" evidence="7">
    <location>
        <begin position="346"/>
        <end position="399"/>
    </location>
</feature>
<protein>
    <submittedName>
        <fullName evidence="8">HAMP domain-containing protein</fullName>
    </submittedName>
</protein>
<keyword evidence="6" id="KW-0812">Transmembrane</keyword>
<dbReference type="InterPro" id="IPR003660">
    <property type="entry name" value="HAMP_dom"/>
</dbReference>
<dbReference type="RefSeq" id="WP_139717339.1">
    <property type="nucleotide sequence ID" value="NZ_CP040871.1"/>
</dbReference>
<comment type="subcellular location">
    <subcellularLocation>
        <location evidence="1">Membrane</location>
    </subcellularLocation>
</comment>
<dbReference type="Proteomes" id="UP000308149">
    <property type="component" value="Chromosome"/>
</dbReference>
<dbReference type="InterPro" id="IPR036890">
    <property type="entry name" value="HATPase_C_sf"/>
</dbReference>
<evidence type="ECO:0000313" key="8">
    <source>
        <dbReference type="EMBL" id="QDA58153.1"/>
    </source>
</evidence>
<dbReference type="SUPFAM" id="SSF55874">
    <property type="entry name" value="ATPase domain of HSP90 chaperone/DNA topoisomerase II/histidine kinase"/>
    <property type="match status" value="1"/>
</dbReference>
<keyword evidence="6" id="KW-1133">Transmembrane helix</keyword>
<dbReference type="AlphaFoldDB" id="A0A5B7ZUI6"/>
<organism evidence="8 9">
    <name type="scientific">Thermomonas aquatica</name>
    <dbReference type="NCBI Taxonomy" id="2202149"/>
    <lineage>
        <taxon>Bacteria</taxon>
        <taxon>Pseudomonadati</taxon>
        <taxon>Pseudomonadota</taxon>
        <taxon>Gammaproteobacteria</taxon>
        <taxon>Lysobacterales</taxon>
        <taxon>Lysobacteraceae</taxon>
        <taxon>Thermomonas</taxon>
    </lineage>
</organism>
<dbReference type="Pfam" id="PF22673">
    <property type="entry name" value="MCP-like_PDC_1"/>
    <property type="match status" value="1"/>
</dbReference>
<gene>
    <name evidence="8" type="ORF">FHQ07_12970</name>
</gene>
<dbReference type="PROSITE" id="PS50885">
    <property type="entry name" value="HAMP"/>
    <property type="match status" value="1"/>
</dbReference>
<dbReference type="GO" id="GO:0016301">
    <property type="term" value="F:kinase activity"/>
    <property type="evidence" value="ECO:0007669"/>
    <property type="project" value="UniProtKB-KW"/>
</dbReference>
<dbReference type="Gene3D" id="1.10.8.500">
    <property type="entry name" value="HAMP domain in histidine kinase"/>
    <property type="match status" value="1"/>
</dbReference>
<dbReference type="Gene3D" id="3.60.40.10">
    <property type="entry name" value="PPM-type phosphatase domain"/>
    <property type="match status" value="1"/>
</dbReference>
<dbReference type="Pfam" id="PF07228">
    <property type="entry name" value="SpoIIE"/>
    <property type="match status" value="1"/>
</dbReference>
<dbReference type="Pfam" id="PF00672">
    <property type="entry name" value="HAMP"/>
    <property type="match status" value="1"/>
</dbReference>
<dbReference type="InterPro" id="IPR036457">
    <property type="entry name" value="PPM-type-like_dom_sf"/>
</dbReference>
<dbReference type="SMART" id="SM00304">
    <property type="entry name" value="HAMP"/>
    <property type="match status" value="1"/>
</dbReference>
<feature type="transmembrane region" description="Helical" evidence="6">
    <location>
        <begin position="29"/>
        <end position="52"/>
    </location>
</feature>
<dbReference type="CDD" id="cd06225">
    <property type="entry name" value="HAMP"/>
    <property type="match status" value="1"/>
</dbReference>
<evidence type="ECO:0000256" key="4">
    <source>
        <dbReference type="ARBA" id="ARBA00022777"/>
    </source>
</evidence>
<dbReference type="OrthoDB" id="9811749at2"/>
<dbReference type="CDD" id="cd12913">
    <property type="entry name" value="PDC1_MCP_like"/>
    <property type="match status" value="1"/>
</dbReference>
<evidence type="ECO:0000256" key="6">
    <source>
        <dbReference type="SAM" id="Phobius"/>
    </source>
</evidence>
<evidence type="ECO:0000256" key="2">
    <source>
        <dbReference type="ARBA" id="ARBA00022553"/>
    </source>
</evidence>
<accession>A0A5B7ZUI6</accession>
<sequence>MDQPPMQAPSAPSPAAVRVPWHASLRTRLMLWVGLLLALLLLAGFAAAFLAARERVVADAEARTRYEAQQAADRLDATMRSVRVSGEAMIELSNRVSLTRGELLAAMEAMLDANPSTVGGLVAVEPGVLADRAPMAYYVGIAARGVPDRDLLADGYDLAGRDWYQRTLKATSPWWSEPYFNETAGGRYMTTLNLPLRDREARRIGMVSLDVPVQALSSSLESLRTVTGQRTALFAPAGTVAVHPERGVAFAHSLAGYIARFGRGDLEPMESARAQRRGLQFTHADARNGTVRYSVLQPVGDSGWSLQLSLARDAMLAGLDSAMRMLGLIGALVALLLALAVLRLARRITVPLTELTASAGHFASGEFDWPVPHDARGDEVGVMARALERARDSIRLQLDEIGRYAAERQKLQSELDIARSIQRSMLPQDRDFDGARLQYRLRARLEPAKAVGGDFHGHFPHRGGGAWFVLGDVSDKGVPAALFMARAVTVLEVAAAAGDAPDQVLADAARHLCEGNDACMFATVLCGLLDTATGELAIASAGHDAPLLRHADGRIETIALESGPALGFHAQCSFQVWRGRLQPGALLFAYTDGVTEALDRDDAAFGEDRLHAALRGSRSAAEACDGVLRAVHAFASGAAQSDDITVFAIDCATRPAAGEWPIRLRVPDERARLPELLDAVAAALRDAAVDGGCIHDAQLVVEELACNLMDHGVRGGVDALAVGLAIEAGRVVVEIRDNGAAYDPLAHPVPDLEADLDQRPIGGLGIHLVRELSQRTVYRREDGWNVLRIELDAILPAT</sequence>
<dbReference type="GO" id="GO:0016020">
    <property type="term" value="C:membrane"/>
    <property type="evidence" value="ECO:0007669"/>
    <property type="project" value="UniProtKB-SubCell"/>
</dbReference>
<dbReference type="KEGG" id="thes:FHQ07_12970"/>
<evidence type="ECO:0000256" key="1">
    <source>
        <dbReference type="ARBA" id="ARBA00004370"/>
    </source>
</evidence>
<feature type="transmembrane region" description="Helical" evidence="6">
    <location>
        <begin position="325"/>
        <end position="345"/>
    </location>
</feature>
<dbReference type="InterPro" id="IPR003594">
    <property type="entry name" value="HATPase_dom"/>
</dbReference>
<dbReference type="PANTHER" id="PTHR43156:SF2">
    <property type="entry name" value="STAGE II SPORULATION PROTEIN E"/>
    <property type="match status" value="1"/>
</dbReference>
<keyword evidence="2" id="KW-0597">Phosphoprotein</keyword>
<keyword evidence="6" id="KW-0472">Membrane</keyword>
<dbReference type="CDD" id="cd16936">
    <property type="entry name" value="HATPase_RsbW-like"/>
    <property type="match status" value="1"/>
</dbReference>
<dbReference type="SUPFAM" id="SSF81606">
    <property type="entry name" value="PP2C-like"/>
    <property type="match status" value="1"/>
</dbReference>
<dbReference type="SUPFAM" id="SSF158472">
    <property type="entry name" value="HAMP domain-like"/>
    <property type="match status" value="1"/>
</dbReference>
<keyword evidence="4" id="KW-0418">Kinase</keyword>
<dbReference type="Gene3D" id="3.30.450.20">
    <property type="entry name" value="PAS domain"/>
    <property type="match status" value="1"/>
</dbReference>